<comment type="caution">
    <text evidence="2">The sequence shown here is derived from an EMBL/GenBank/DDBJ whole genome shotgun (WGS) entry which is preliminary data.</text>
</comment>
<protein>
    <submittedName>
        <fullName evidence="2">Uncharacterized protein</fullName>
    </submittedName>
</protein>
<evidence type="ECO:0000313" key="2">
    <source>
        <dbReference type="EMBL" id="RXH96034.1"/>
    </source>
</evidence>
<dbReference type="EMBL" id="RDQH01000332">
    <property type="protein sequence ID" value="RXH96034.1"/>
    <property type="molecule type" value="Genomic_DNA"/>
</dbReference>
<evidence type="ECO:0000256" key="1">
    <source>
        <dbReference type="SAM" id="MobiDB-lite"/>
    </source>
</evidence>
<feature type="region of interest" description="Disordered" evidence="1">
    <location>
        <begin position="1"/>
        <end position="20"/>
    </location>
</feature>
<keyword evidence="3" id="KW-1185">Reference proteome</keyword>
<dbReference type="Proteomes" id="UP000290289">
    <property type="component" value="Chromosome 6"/>
</dbReference>
<gene>
    <name evidence="2" type="ORF">DVH24_008534</name>
</gene>
<organism evidence="2 3">
    <name type="scientific">Malus domestica</name>
    <name type="common">Apple</name>
    <name type="synonym">Pyrus malus</name>
    <dbReference type="NCBI Taxonomy" id="3750"/>
    <lineage>
        <taxon>Eukaryota</taxon>
        <taxon>Viridiplantae</taxon>
        <taxon>Streptophyta</taxon>
        <taxon>Embryophyta</taxon>
        <taxon>Tracheophyta</taxon>
        <taxon>Spermatophyta</taxon>
        <taxon>Magnoliopsida</taxon>
        <taxon>eudicotyledons</taxon>
        <taxon>Gunneridae</taxon>
        <taxon>Pentapetalae</taxon>
        <taxon>rosids</taxon>
        <taxon>fabids</taxon>
        <taxon>Rosales</taxon>
        <taxon>Rosaceae</taxon>
        <taxon>Amygdaloideae</taxon>
        <taxon>Maleae</taxon>
        <taxon>Malus</taxon>
    </lineage>
</organism>
<evidence type="ECO:0000313" key="3">
    <source>
        <dbReference type="Proteomes" id="UP000290289"/>
    </source>
</evidence>
<sequence>MKENRTTLNPKVELSKPTHFSPSNRTPLVTLFACKPHAFLSPNLYLSPSLSLFSLCSLALSPDGMLSSSPTAAHKERK</sequence>
<proteinExistence type="predicted"/>
<dbReference type="AlphaFoldDB" id="A0A498JQA6"/>
<name>A0A498JQA6_MALDO</name>
<accession>A0A498JQA6</accession>
<reference evidence="2 3" key="1">
    <citation type="submission" date="2018-10" db="EMBL/GenBank/DDBJ databases">
        <title>A high-quality apple genome assembly.</title>
        <authorList>
            <person name="Hu J."/>
        </authorList>
    </citation>
    <scope>NUCLEOTIDE SEQUENCE [LARGE SCALE GENOMIC DNA]</scope>
    <source>
        <strain evidence="3">cv. HFTH1</strain>
        <tissue evidence="2">Young leaf</tissue>
    </source>
</reference>